<dbReference type="GO" id="GO:0004386">
    <property type="term" value="F:helicase activity"/>
    <property type="evidence" value="ECO:0007669"/>
    <property type="project" value="UniProtKB-KW"/>
</dbReference>
<feature type="region of interest" description="Disordered" evidence="3">
    <location>
        <begin position="693"/>
        <end position="712"/>
    </location>
</feature>
<evidence type="ECO:0000259" key="5">
    <source>
        <dbReference type="PROSITE" id="PS51194"/>
    </source>
</evidence>
<dbReference type="PANTHER" id="PTHR47957:SF3">
    <property type="entry name" value="ATP-DEPENDENT HELICASE HRQ1"/>
    <property type="match status" value="1"/>
</dbReference>
<dbReference type="InterPro" id="IPR018973">
    <property type="entry name" value="MZB"/>
</dbReference>
<dbReference type="Pfam" id="PF00270">
    <property type="entry name" value="DEAD"/>
    <property type="match status" value="1"/>
</dbReference>
<dbReference type="InterPro" id="IPR055227">
    <property type="entry name" value="HRQ1_WHD"/>
</dbReference>
<sequence>MIIATGTASGKSLSYLVPALSATLEGGTVLYLSPTKALAADQLRSLRELDPPELRAAVYDGDTPFEERAWIRRYANYVLTNPDMLHRGLLPRHTQWSAFWRRLRMVVVDECHGYRGVFGSHVAQILRRLRRICARHGSRPTFLLSSATASEPEVFAMRLTGLQMAAVTTDASPRGATTFALWEPPLTDLRGEGGAPIRRPATAESADLLADLVASEVRTLAFVRSRRAAESVALTTRARLQDLVAGAGAPKDLPGKVDAYRAGYLAEDRRALERALRSGELLGLATTNALELGVDVSGLDAVLIAGWPGTRASLWQQAGRAGRDGQDALAVLIARDDPLDTYLVHHPEALFGRPMETIVLDPGNPYVLGPHLCAAAAELPLTHDDLDVFEPAAKEVLADLVARGLLRERATGWFWTSRERATDLADIRGAGGAPIQVVEMSTGRLLGTVDESSAHTAVHTGAVHVHRGETFLVAELDLEAGVALVEAGAPEYTTFARDVTDISIIESLASHALGPGELHFGSVEVTNQVVGYVKRRAQSGELMGDEPLELPPRTLRTRAVWWTLPTTAVAALAGEGLDLGGAAHAAEHAAIGLLPLFATCDRWDIGGVSTELHADTGLLTVFVYDGHEGGAGFAERGYARARDWLTATREAIASCECERGCPSCIQSPKCGNGNEPLDKAGALRLLAVLLSHDGPERDTPRTEPSANVPSGS</sequence>
<dbReference type="PROSITE" id="PS51194">
    <property type="entry name" value="HELICASE_CTER"/>
    <property type="match status" value="1"/>
</dbReference>
<reference evidence="7" key="1">
    <citation type="journal article" date="2019" name="Int. J. Syst. Evol. Microbiol.">
        <title>The Global Catalogue of Microorganisms (GCM) 10K type strain sequencing project: providing services to taxonomists for standard genome sequencing and annotation.</title>
        <authorList>
            <consortium name="The Broad Institute Genomics Platform"/>
            <consortium name="The Broad Institute Genome Sequencing Center for Infectious Disease"/>
            <person name="Wu L."/>
            <person name="Ma J."/>
        </authorList>
    </citation>
    <scope>NUCLEOTIDE SEQUENCE [LARGE SCALE GENOMIC DNA]</scope>
    <source>
        <strain evidence="7">JCM 3106</strain>
    </source>
</reference>
<evidence type="ECO:0000313" key="7">
    <source>
        <dbReference type="Proteomes" id="UP001499930"/>
    </source>
</evidence>
<dbReference type="InterPro" id="IPR011545">
    <property type="entry name" value="DEAD/DEAH_box_helicase_dom"/>
</dbReference>
<dbReference type="InterPro" id="IPR014001">
    <property type="entry name" value="Helicase_ATP-bd"/>
</dbReference>
<dbReference type="NCBIfam" id="TIGR03817">
    <property type="entry name" value="DECH_helic"/>
    <property type="match status" value="1"/>
</dbReference>
<evidence type="ECO:0000313" key="6">
    <source>
        <dbReference type="EMBL" id="GAA2998604.1"/>
    </source>
</evidence>
<evidence type="ECO:0000256" key="2">
    <source>
        <dbReference type="ARBA" id="ARBA00022840"/>
    </source>
</evidence>
<organism evidence="6 7">
    <name type="scientific">Streptosporangium longisporum</name>
    <dbReference type="NCBI Taxonomy" id="46187"/>
    <lineage>
        <taxon>Bacteria</taxon>
        <taxon>Bacillati</taxon>
        <taxon>Actinomycetota</taxon>
        <taxon>Actinomycetes</taxon>
        <taxon>Streptosporangiales</taxon>
        <taxon>Streptosporangiaceae</taxon>
        <taxon>Streptosporangium</taxon>
    </lineage>
</organism>
<dbReference type="PANTHER" id="PTHR47957">
    <property type="entry name" value="ATP-DEPENDENT HELICASE HRQ1"/>
    <property type="match status" value="1"/>
</dbReference>
<dbReference type="CDD" id="cd18797">
    <property type="entry name" value="SF2_C_Hrq"/>
    <property type="match status" value="1"/>
</dbReference>
<dbReference type="SUPFAM" id="SSF52540">
    <property type="entry name" value="P-loop containing nucleoside triphosphate hydrolases"/>
    <property type="match status" value="1"/>
</dbReference>
<dbReference type="SMART" id="SM00487">
    <property type="entry name" value="DEXDc"/>
    <property type="match status" value="1"/>
</dbReference>
<feature type="domain" description="Helicase ATP-binding" evidence="4">
    <location>
        <begin position="1"/>
        <end position="167"/>
    </location>
</feature>
<dbReference type="SMART" id="SM00490">
    <property type="entry name" value="HELICc"/>
    <property type="match status" value="1"/>
</dbReference>
<dbReference type="Gene3D" id="3.40.50.300">
    <property type="entry name" value="P-loop containing nucleotide triphosphate hydrolases"/>
    <property type="match status" value="2"/>
</dbReference>
<keyword evidence="6" id="KW-0378">Hydrolase</keyword>
<dbReference type="EMBL" id="BAAAWD010000006">
    <property type="protein sequence ID" value="GAA2998604.1"/>
    <property type="molecule type" value="Genomic_DNA"/>
</dbReference>
<keyword evidence="1" id="KW-0547">Nucleotide-binding</keyword>
<dbReference type="CDD" id="cd17923">
    <property type="entry name" value="DEXHc_Hrq1-like"/>
    <property type="match status" value="1"/>
</dbReference>
<dbReference type="Pfam" id="PF00271">
    <property type="entry name" value="Helicase_C"/>
    <property type="match status" value="1"/>
</dbReference>
<dbReference type="Pfam" id="PF09369">
    <property type="entry name" value="MZB"/>
    <property type="match status" value="1"/>
</dbReference>
<proteinExistence type="predicted"/>
<dbReference type="PROSITE" id="PS51192">
    <property type="entry name" value="HELICASE_ATP_BIND_1"/>
    <property type="match status" value="1"/>
</dbReference>
<keyword evidence="2" id="KW-0067">ATP-binding</keyword>
<protein>
    <submittedName>
        <fullName evidence="6">DEAD/DEAH box helicase</fullName>
    </submittedName>
</protein>
<evidence type="ECO:0000256" key="1">
    <source>
        <dbReference type="ARBA" id="ARBA00022741"/>
    </source>
</evidence>
<evidence type="ECO:0000259" key="4">
    <source>
        <dbReference type="PROSITE" id="PS51192"/>
    </source>
</evidence>
<dbReference type="InterPro" id="IPR027417">
    <property type="entry name" value="P-loop_NTPase"/>
</dbReference>
<dbReference type="InterPro" id="IPR001650">
    <property type="entry name" value="Helicase_C-like"/>
</dbReference>
<keyword evidence="6" id="KW-0347">Helicase</keyword>
<feature type="compositionally biased region" description="Polar residues" evidence="3">
    <location>
        <begin position="702"/>
        <end position="712"/>
    </location>
</feature>
<feature type="domain" description="Helicase C-terminal" evidence="5">
    <location>
        <begin position="207"/>
        <end position="366"/>
    </location>
</feature>
<dbReference type="InterPro" id="IPR022307">
    <property type="entry name" value="Helicase_put_actinobac"/>
</dbReference>
<comment type="caution">
    <text evidence="6">The sequence shown here is derived from an EMBL/GenBank/DDBJ whole genome shotgun (WGS) entry which is preliminary data.</text>
</comment>
<evidence type="ECO:0000256" key="3">
    <source>
        <dbReference type="SAM" id="MobiDB-lite"/>
    </source>
</evidence>
<dbReference type="Proteomes" id="UP001499930">
    <property type="component" value="Unassembled WGS sequence"/>
</dbReference>
<gene>
    <name evidence="6" type="ORF">GCM10017559_19100</name>
</gene>
<keyword evidence="7" id="KW-1185">Reference proteome</keyword>
<dbReference type="Pfam" id="PF22982">
    <property type="entry name" value="WHD_HRQ1"/>
    <property type="match status" value="1"/>
</dbReference>
<name>A0ABP6KBF4_9ACTN</name>
<accession>A0ABP6KBF4</accession>